<protein>
    <submittedName>
        <fullName evidence="2">Uncharacterized protein</fullName>
    </submittedName>
</protein>
<evidence type="ECO:0000313" key="3">
    <source>
        <dbReference type="Proteomes" id="UP000887226"/>
    </source>
</evidence>
<gene>
    <name evidence="2" type="ORF">BJ878DRAFT_125597</name>
</gene>
<evidence type="ECO:0000256" key="1">
    <source>
        <dbReference type="SAM" id="MobiDB-lite"/>
    </source>
</evidence>
<reference evidence="2" key="1">
    <citation type="journal article" date="2021" name="IMA Fungus">
        <title>Genomic characterization of three marine fungi, including Emericellopsis atlantica sp. nov. with signatures of a generalist lifestyle and marine biomass degradation.</title>
        <authorList>
            <person name="Hagestad O.C."/>
            <person name="Hou L."/>
            <person name="Andersen J.H."/>
            <person name="Hansen E.H."/>
            <person name="Altermark B."/>
            <person name="Li C."/>
            <person name="Kuhnert E."/>
            <person name="Cox R.J."/>
            <person name="Crous P.W."/>
            <person name="Spatafora J.W."/>
            <person name="Lail K."/>
            <person name="Amirebrahimi M."/>
            <person name="Lipzen A."/>
            <person name="Pangilinan J."/>
            <person name="Andreopoulos W."/>
            <person name="Hayes R.D."/>
            <person name="Ng V."/>
            <person name="Grigoriev I.V."/>
            <person name="Jackson S.A."/>
            <person name="Sutton T.D.S."/>
            <person name="Dobson A.D.W."/>
            <person name="Rama T."/>
        </authorList>
    </citation>
    <scope>NUCLEOTIDE SEQUENCE</scope>
    <source>
        <strain evidence="2">TRa3180A</strain>
    </source>
</reference>
<organism evidence="2 3">
    <name type="scientific">Calycina marina</name>
    <dbReference type="NCBI Taxonomy" id="1763456"/>
    <lineage>
        <taxon>Eukaryota</taxon>
        <taxon>Fungi</taxon>
        <taxon>Dikarya</taxon>
        <taxon>Ascomycota</taxon>
        <taxon>Pezizomycotina</taxon>
        <taxon>Leotiomycetes</taxon>
        <taxon>Helotiales</taxon>
        <taxon>Pezizellaceae</taxon>
        <taxon>Calycina</taxon>
    </lineage>
</organism>
<dbReference type="Proteomes" id="UP000887226">
    <property type="component" value="Unassembled WGS sequence"/>
</dbReference>
<evidence type="ECO:0000313" key="2">
    <source>
        <dbReference type="EMBL" id="KAG9243290.1"/>
    </source>
</evidence>
<keyword evidence="3" id="KW-1185">Reference proteome</keyword>
<dbReference type="AlphaFoldDB" id="A0A9P7Z1Q6"/>
<feature type="region of interest" description="Disordered" evidence="1">
    <location>
        <begin position="131"/>
        <end position="171"/>
    </location>
</feature>
<proteinExistence type="predicted"/>
<sequence>MGEQKPMAISKVSRHEIRGGITLLLDERRLRTPSYWQNVVSSILWWLTARVTPMSITRRFSATASYKGYSERETNPKTRILQTASLDRSNMRMALRRRQKADVAAITILHSQSIEMLLVDYSNDARKHHNQNKHEVHPNNAKETASLRDRLSHTRTGIIKRQNQDKQRSWETSKVMLADSPRSHDRTTPSIMHCIQPSPCTSPFPAPRHCGGHAHTTLSVLVFAGCGNCLIRCRIVCGELACGGS</sequence>
<name>A0A9P7Z1Q6_9HELO</name>
<accession>A0A9P7Z1Q6</accession>
<dbReference type="EMBL" id="MU253990">
    <property type="protein sequence ID" value="KAG9243290.1"/>
    <property type="molecule type" value="Genomic_DNA"/>
</dbReference>
<feature type="compositionally biased region" description="Basic and acidic residues" evidence="1">
    <location>
        <begin position="162"/>
        <end position="171"/>
    </location>
</feature>
<comment type="caution">
    <text evidence="2">The sequence shown here is derived from an EMBL/GenBank/DDBJ whole genome shotgun (WGS) entry which is preliminary data.</text>
</comment>